<feature type="transmembrane region" description="Helical" evidence="3">
    <location>
        <begin position="278"/>
        <end position="294"/>
    </location>
</feature>
<dbReference type="InterPro" id="IPR000620">
    <property type="entry name" value="EamA_dom"/>
</dbReference>
<organism evidence="5 6">
    <name type="scientific">Streptomyces luteogriseus</name>
    <dbReference type="NCBI Taxonomy" id="68233"/>
    <lineage>
        <taxon>Bacteria</taxon>
        <taxon>Bacillati</taxon>
        <taxon>Actinomycetota</taxon>
        <taxon>Actinomycetes</taxon>
        <taxon>Kitasatosporales</taxon>
        <taxon>Streptomycetaceae</taxon>
        <taxon>Streptomyces</taxon>
    </lineage>
</organism>
<feature type="transmembrane region" description="Helical" evidence="3">
    <location>
        <begin position="78"/>
        <end position="98"/>
    </location>
</feature>
<reference evidence="5 6" key="1">
    <citation type="submission" date="2020-08" db="EMBL/GenBank/DDBJ databases">
        <title>Sequencing the genomes of 1000 actinobacteria strains.</title>
        <authorList>
            <person name="Klenk H.-P."/>
        </authorList>
    </citation>
    <scope>NUCLEOTIDE SEQUENCE [LARGE SCALE GENOMIC DNA]</scope>
    <source>
        <strain evidence="5 6">DSM 40483</strain>
    </source>
</reference>
<dbReference type="InterPro" id="IPR052756">
    <property type="entry name" value="Alkyne_AA_exporter"/>
</dbReference>
<dbReference type="Proteomes" id="UP000565089">
    <property type="component" value="Unassembled WGS sequence"/>
</dbReference>
<accession>A0A7W7GIA7</accession>
<sequence length="332" mass="33771">MMSNTSPSRPVRRAELLAGGAAAVTVVLWASAFVSIRSAGDAYSPGALALGRLLAGTLTLGVICLLRREGLPPRTAWRGIGISGLLWFGFYMVALNWGEQQVDAGTAALVVNTGPILIALLGARLLGDPMPPRLLAGMAVSFAGAVTVGLSMSGEGGSSVLGVVLCLLAAIAYAGGVVAQKPALGTASPLQVTTFGCLVGAVLCLPFAGQLVQEAASAPTSATLNMVYLGVFPTALAFTTWAYALSRTTASKMGATTYAAPALVVLMSWLFLGEVPGVLTLVGGVLCLAGVAVSRSRSRAAERAVTPGAVPETRPEEAKEAEEAEKAEDSAR</sequence>
<keyword evidence="3" id="KW-0472">Membrane</keyword>
<name>A0A7W7GIA7_9ACTN</name>
<evidence type="ECO:0000313" key="6">
    <source>
        <dbReference type="Proteomes" id="UP000565089"/>
    </source>
</evidence>
<dbReference type="Gene3D" id="1.10.3730.20">
    <property type="match status" value="2"/>
</dbReference>
<dbReference type="Pfam" id="PF00892">
    <property type="entry name" value="EamA"/>
    <property type="match status" value="2"/>
</dbReference>
<feature type="transmembrane region" description="Helical" evidence="3">
    <location>
        <begin position="104"/>
        <end position="127"/>
    </location>
</feature>
<keyword evidence="3" id="KW-1133">Transmembrane helix</keyword>
<dbReference type="GO" id="GO:0016020">
    <property type="term" value="C:membrane"/>
    <property type="evidence" value="ECO:0007669"/>
    <property type="project" value="InterPro"/>
</dbReference>
<evidence type="ECO:0000259" key="4">
    <source>
        <dbReference type="Pfam" id="PF00892"/>
    </source>
</evidence>
<dbReference type="PANTHER" id="PTHR12715:SF4">
    <property type="entry name" value="EAMA DOMAIN-CONTAINING PROTEIN"/>
    <property type="match status" value="1"/>
</dbReference>
<feature type="transmembrane region" description="Helical" evidence="3">
    <location>
        <begin position="42"/>
        <end position="66"/>
    </location>
</feature>
<feature type="region of interest" description="Disordered" evidence="2">
    <location>
        <begin position="298"/>
        <end position="332"/>
    </location>
</feature>
<protein>
    <submittedName>
        <fullName evidence="5">Drug/metabolite transporter (DMT)-like permease</fullName>
    </submittedName>
</protein>
<evidence type="ECO:0000256" key="1">
    <source>
        <dbReference type="ARBA" id="ARBA00007362"/>
    </source>
</evidence>
<dbReference type="PANTHER" id="PTHR12715">
    <property type="entry name" value="TRANSPORTER, DRUG/METABOLITE EXPORTER FAMILY"/>
    <property type="match status" value="1"/>
</dbReference>
<feature type="domain" description="EamA" evidence="4">
    <location>
        <begin position="161"/>
        <end position="293"/>
    </location>
</feature>
<comment type="similarity">
    <text evidence="1">Belongs to the EamA transporter family.</text>
</comment>
<feature type="domain" description="EamA" evidence="4">
    <location>
        <begin position="22"/>
        <end position="148"/>
    </location>
</feature>
<comment type="caution">
    <text evidence="5">The sequence shown here is derived from an EMBL/GenBank/DDBJ whole genome shotgun (WGS) entry which is preliminary data.</text>
</comment>
<feature type="transmembrane region" description="Helical" evidence="3">
    <location>
        <begin position="134"/>
        <end position="153"/>
    </location>
</feature>
<gene>
    <name evidence="5" type="ORF">BJ965_006164</name>
</gene>
<proteinExistence type="inferred from homology"/>
<feature type="transmembrane region" description="Helical" evidence="3">
    <location>
        <begin position="224"/>
        <end position="243"/>
    </location>
</feature>
<dbReference type="SUPFAM" id="SSF103481">
    <property type="entry name" value="Multidrug resistance efflux transporter EmrE"/>
    <property type="match status" value="2"/>
</dbReference>
<feature type="transmembrane region" description="Helical" evidence="3">
    <location>
        <begin position="190"/>
        <end position="212"/>
    </location>
</feature>
<keyword evidence="6" id="KW-1185">Reference proteome</keyword>
<dbReference type="AlphaFoldDB" id="A0A7W7GIA7"/>
<evidence type="ECO:0000256" key="3">
    <source>
        <dbReference type="SAM" id="Phobius"/>
    </source>
</evidence>
<feature type="transmembrane region" description="Helical" evidence="3">
    <location>
        <begin position="255"/>
        <end position="272"/>
    </location>
</feature>
<evidence type="ECO:0000313" key="5">
    <source>
        <dbReference type="EMBL" id="MBB4716282.1"/>
    </source>
</evidence>
<evidence type="ECO:0000256" key="2">
    <source>
        <dbReference type="SAM" id="MobiDB-lite"/>
    </source>
</evidence>
<dbReference type="EMBL" id="JACHMS010000001">
    <property type="protein sequence ID" value="MBB4716282.1"/>
    <property type="molecule type" value="Genomic_DNA"/>
</dbReference>
<feature type="transmembrane region" description="Helical" evidence="3">
    <location>
        <begin position="159"/>
        <end position="178"/>
    </location>
</feature>
<keyword evidence="3" id="KW-0812">Transmembrane</keyword>
<dbReference type="InterPro" id="IPR037185">
    <property type="entry name" value="EmrE-like"/>
</dbReference>